<organism evidence="1 2">
    <name type="scientific">Arctia plantaginis</name>
    <name type="common">Wood tiger moth</name>
    <name type="synonym">Phalaena plantaginis</name>
    <dbReference type="NCBI Taxonomy" id="874455"/>
    <lineage>
        <taxon>Eukaryota</taxon>
        <taxon>Metazoa</taxon>
        <taxon>Ecdysozoa</taxon>
        <taxon>Arthropoda</taxon>
        <taxon>Hexapoda</taxon>
        <taxon>Insecta</taxon>
        <taxon>Pterygota</taxon>
        <taxon>Neoptera</taxon>
        <taxon>Endopterygota</taxon>
        <taxon>Lepidoptera</taxon>
        <taxon>Glossata</taxon>
        <taxon>Ditrysia</taxon>
        <taxon>Noctuoidea</taxon>
        <taxon>Erebidae</taxon>
        <taxon>Arctiinae</taxon>
        <taxon>Arctia</taxon>
    </lineage>
</organism>
<reference evidence="1 2" key="1">
    <citation type="submission" date="2020-04" db="EMBL/GenBank/DDBJ databases">
        <authorList>
            <person name="Wallbank WR R."/>
            <person name="Pardo Diaz C."/>
            <person name="Kozak K."/>
            <person name="Martin S."/>
            <person name="Jiggins C."/>
            <person name="Moest M."/>
            <person name="Warren A I."/>
            <person name="Byers J.R.P. K."/>
            <person name="Montejo-Kovacevich G."/>
            <person name="Yen C E."/>
        </authorList>
    </citation>
    <scope>NUCLEOTIDE SEQUENCE [LARGE SCALE GENOMIC DNA]</scope>
</reference>
<gene>
    <name evidence="1" type="ORF">APLA_LOCUS13441</name>
</gene>
<name>A0A8S1B047_ARCPL</name>
<evidence type="ECO:0000313" key="2">
    <source>
        <dbReference type="Proteomes" id="UP000494256"/>
    </source>
</evidence>
<dbReference type="OrthoDB" id="422368at2759"/>
<sequence length="138" mass="15818">MAPMKFLIPGGYEVNLEGTSGIWTYDERLKNYRLYGMRVDKEISRLDRGTMATGILACYRLTQPESTEIKMSTARELEGKCNEIPKGAQYNIYLNGLLYTATKDSSIGYHGDATITRQLEELMKRYKTQGQILRYGKR</sequence>
<dbReference type="Proteomes" id="UP000494256">
    <property type="component" value="Unassembled WGS sequence"/>
</dbReference>
<proteinExistence type="predicted"/>
<accession>A0A8S1B047</accession>
<evidence type="ECO:0000313" key="1">
    <source>
        <dbReference type="EMBL" id="CAB3250998.1"/>
    </source>
</evidence>
<dbReference type="EMBL" id="CADEBD010000353">
    <property type="protein sequence ID" value="CAB3250998.1"/>
    <property type="molecule type" value="Genomic_DNA"/>
</dbReference>
<comment type="caution">
    <text evidence="1">The sequence shown here is derived from an EMBL/GenBank/DDBJ whole genome shotgun (WGS) entry which is preliminary data.</text>
</comment>
<protein>
    <submittedName>
        <fullName evidence="1">Uncharacterized protein</fullName>
    </submittedName>
</protein>
<dbReference type="AlphaFoldDB" id="A0A8S1B047"/>